<dbReference type="AlphaFoldDB" id="A0A8T0IXM4"/>
<dbReference type="Proteomes" id="UP000822688">
    <property type="component" value="Chromosome 2"/>
</dbReference>
<name>A0A8T0IXM4_CERPU</name>
<reference evidence="1" key="1">
    <citation type="submission" date="2020-06" db="EMBL/GenBank/DDBJ databases">
        <title>WGS assembly of Ceratodon purpureus strain R40.</title>
        <authorList>
            <person name="Carey S.B."/>
            <person name="Jenkins J."/>
            <person name="Shu S."/>
            <person name="Lovell J.T."/>
            <person name="Sreedasyam A."/>
            <person name="Maumus F."/>
            <person name="Tiley G.P."/>
            <person name="Fernandez-Pozo N."/>
            <person name="Barry K."/>
            <person name="Chen C."/>
            <person name="Wang M."/>
            <person name="Lipzen A."/>
            <person name="Daum C."/>
            <person name="Saski C.A."/>
            <person name="Payton A.C."/>
            <person name="Mcbreen J.C."/>
            <person name="Conrad R.E."/>
            <person name="Kollar L.M."/>
            <person name="Olsson S."/>
            <person name="Huttunen S."/>
            <person name="Landis J.B."/>
            <person name="Wickett N.J."/>
            <person name="Johnson M.G."/>
            <person name="Rensing S.A."/>
            <person name="Grimwood J."/>
            <person name="Schmutz J."/>
            <person name="Mcdaniel S.F."/>
        </authorList>
    </citation>
    <scope>NUCLEOTIDE SEQUENCE</scope>
    <source>
        <strain evidence="1">R40</strain>
    </source>
</reference>
<proteinExistence type="predicted"/>
<sequence>MHGSCLRVGCEDQLELVDSVGSEEDGFGWNEGCVLEWRTGSIRFQLIIHPADVLSRDVHRSPRSEGFLEKARIASEAQSWLTGESIIRSRSLIVRRGRQYVKVEVGH</sequence>
<evidence type="ECO:0000313" key="2">
    <source>
        <dbReference type="Proteomes" id="UP000822688"/>
    </source>
</evidence>
<dbReference type="EMBL" id="CM026422">
    <property type="protein sequence ID" value="KAG0588500.1"/>
    <property type="molecule type" value="Genomic_DNA"/>
</dbReference>
<evidence type="ECO:0000313" key="1">
    <source>
        <dbReference type="EMBL" id="KAG0588500.1"/>
    </source>
</evidence>
<organism evidence="1 2">
    <name type="scientific">Ceratodon purpureus</name>
    <name type="common">Fire moss</name>
    <name type="synonym">Dicranum purpureum</name>
    <dbReference type="NCBI Taxonomy" id="3225"/>
    <lineage>
        <taxon>Eukaryota</taxon>
        <taxon>Viridiplantae</taxon>
        <taxon>Streptophyta</taxon>
        <taxon>Embryophyta</taxon>
        <taxon>Bryophyta</taxon>
        <taxon>Bryophytina</taxon>
        <taxon>Bryopsida</taxon>
        <taxon>Dicranidae</taxon>
        <taxon>Pseudoditrichales</taxon>
        <taxon>Ditrichaceae</taxon>
        <taxon>Ceratodon</taxon>
    </lineage>
</organism>
<comment type="caution">
    <text evidence="1">The sequence shown here is derived from an EMBL/GenBank/DDBJ whole genome shotgun (WGS) entry which is preliminary data.</text>
</comment>
<gene>
    <name evidence="1" type="ORF">KC19_2G247500</name>
</gene>
<protein>
    <submittedName>
        <fullName evidence="1">Uncharacterized protein</fullName>
    </submittedName>
</protein>
<accession>A0A8T0IXM4</accession>
<keyword evidence="2" id="KW-1185">Reference proteome</keyword>